<dbReference type="Proteomes" id="UP000003288">
    <property type="component" value="Unassembled WGS sequence"/>
</dbReference>
<feature type="transmembrane region" description="Helical" evidence="1">
    <location>
        <begin position="152"/>
        <end position="170"/>
    </location>
</feature>
<gene>
    <name evidence="2" type="ORF">CMTB2_09160</name>
</gene>
<name>A0AAI9AH55_9BACT</name>
<evidence type="ECO:0000313" key="3">
    <source>
        <dbReference type="Proteomes" id="UP000003288"/>
    </source>
</evidence>
<comment type="caution">
    <text evidence="2">The sequence shown here is derived from an EMBL/GenBank/DDBJ whole genome shotgun (WGS) entry which is preliminary data.</text>
</comment>
<dbReference type="RefSeq" id="WP_007474959.1">
    <property type="nucleotide sequence ID" value="NZ_ABCJ01000006.1"/>
</dbReference>
<reference evidence="2 3" key="1">
    <citation type="journal article" date="2011" name="Stand. Genomic Sci.">
        <title>Draft genome sequence of Caminibacter mediatlanticus strain TB-2, an epsilonproteobacterium isolated from a deep-sea hydrothermal vent.</title>
        <authorList>
            <person name="Giovannelli D."/>
            <person name="Ferriera S."/>
            <person name="Johnson J."/>
            <person name="Kravitz S."/>
            <person name="Perez-Rodriguez I."/>
            <person name="Ricci J."/>
            <person name="O'Brien C."/>
            <person name="Voordeckers J.W."/>
            <person name="Bini E."/>
            <person name="Vetriani C."/>
        </authorList>
    </citation>
    <scope>NUCLEOTIDE SEQUENCE [LARGE SCALE GENOMIC DNA]</scope>
    <source>
        <strain evidence="2 3">TB-2</strain>
    </source>
</reference>
<dbReference type="EMBL" id="ABCJ01000006">
    <property type="protein sequence ID" value="EDM23422.1"/>
    <property type="molecule type" value="Genomic_DNA"/>
</dbReference>
<protein>
    <submittedName>
        <fullName evidence="2">Uncharacterized protein</fullName>
    </submittedName>
</protein>
<accession>A0AAI9AH55</accession>
<sequence>MKTILYTKDFDEQINEDVNVILSPHFYWVKKIEIPIKSIYTAKKIAKNLFDLDEKEYIFDAYKINKNYFAFAIKKNLEIQIPKKYIKGIYLAQIELFDFDCINTKKYSIQKVDGILFCFPKKEQNCNNIDDVIKNVKLKKRISLNSLSFDKTVLITLLLLFFSINIFYLIENIQLKKSIKNLEKQKENLIKTYNLPPTTFQLDSIYNELIDKYAKQKTIKKDLEFISNTPVKKFKKLLFDGKNYLILVETNKNLNNYFSKRFKILNYSLNPYKAKLTHE</sequence>
<proteinExistence type="predicted"/>
<evidence type="ECO:0000313" key="2">
    <source>
        <dbReference type="EMBL" id="EDM23422.1"/>
    </source>
</evidence>
<keyword evidence="1" id="KW-0472">Membrane</keyword>
<dbReference type="AlphaFoldDB" id="A0AAI9AH55"/>
<organism evidence="2 3">
    <name type="scientific">Caminibacter mediatlanticus TB-2</name>
    <dbReference type="NCBI Taxonomy" id="391592"/>
    <lineage>
        <taxon>Bacteria</taxon>
        <taxon>Pseudomonadati</taxon>
        <taxon>Campylobacterota</taxon>
        <taxon>Epsilonproteobacteria</taxon>
        <taxon>Nautiliales</taxon>
        <taxon>Nautiliaceae</taxon>
        <taxon>Caminibacter</taxon>
    </lineage>
</organism>
<evidence type="ECO:0000256" key="1">
    <source>
        <dbReference type="SAM" id="Phobius"/>
    </source>
</evidence>
<keyword evidence="1" id="KW-1133">Transmembrane helix</keyword>
<keyword evidence="1" id="KW-0812">Transmembrane</keyword>